<evidence type="ECO:0000256" key="6">
    <source>
        <dbReference type="ARBA" id="ARBA00023002"/>
    </source>
</evidence>
<dbReference type="STRING" id="135208.A0A4Y9ZSA5"/>
<keyword evidence="12" id="KW-1185">Reference proteome</keyword>
<keyword evidence="7 9" id="KW-0408">Iron</keyword>
<dbReference type="GO" id="GO:0020037">
    <property type="term" value="F:heme binding"/>
    <property type="evidence" value="ECO:0007669"/>
    <property type="project" value="InterPro"/>
</dbReference>
<sequence>MHRLQLTSNVLWTSLTGELVSFTIFGKVHIVVNSLRAAKELLEARSAIYSNRPHMTVLDMSGWDFNLGLMPYGNGWRARRRLLHLEFATDRASAYWPLQMEKSEEMVLKLDEDPDGLLDHIRVSAASIAMEIAYGLDIAPKNDPFVELAQKSVAMIPQAGRPGVALFNALPFPSWIIKNKDLNPREEAERAAKDASGVLYAAGADTTTATLTSIVLALVLNPEVQIKAQAEIDRVVGRNRLPTFDDRPQLPYVEAVVREVRRWSQATPLSIVREIDQDDIYMGMLIPKEPDAFRPERFLTNEGSLNNDRSWTLFGFGRRVCAGQHLADATIWIVAASILAVYTISKAKDAQGNEIPVEVATLDGLVCHPAPFRHSIKPRDAEAEALVKSLRKNRVY</sequence>
<dbReference type="Gene3D" id="1.10.630.10">
    <property type="entry name" value="Cytochrome P450"/>
    <property type="match status" value="1"/>
</dbReference>
<dbReference type="PRINTS" id="PR00463">
    <property type="entry name" value="EP450I"/>
</dbReference>
<evidence type="ECO:0000256" key="3">
    <source>
        <dbReference type="ARBA" id="ARBA00010617"/>
    </source>
</evidence>
<protein>
    <recommendedName>
        <fullName evidence="13">Cytochrome P450</fullName>
    </recommendedName>
</protein>
<dbReference type="Proteomes" id="UP000298061">
    <property type="component" value="Unassembled WGS sequence"/>
</dbReference>
<accession>A0A4Y9ZSA5</accession>
<dbReference type="InterPro" id="IPR017972">
    <property type="entry name" value="Cyt_P450_CS"/>
</dbReference>
<evidence type="ECO:0000313" key="12">
    <source>
        <dbReference type="Proteomes" id="UP000298061"/>
    </source>
</evidence>
<comment type="caution">
    <text evidence="11">The sequence shown here is derived from an EMBL/GenBank/DDBJ whole genome shotgun (WGS) entry which is preliminary data.</text>
</comment>
<evidence type="ECO:0000256" key="10">
    <source>
        <dbReference type="RuleBase" id="RU000461"/>
    </source>
</evidence>
<evidence type="ECO:0000256" key="9">
    <source>
        <dbReference type="PIRSR" id="PIRSR602401-1"/>
    </source>
</evidence>
<dbReference type="PRINTS" id="PR00385">
    <property type="entry name" value="P450"/>
</dbReference>
<dbReference type="InterPro" id="IPR001128">
    <property type="entry name" value="Cyt_P450"/>
</dbReference>
<evidence type="ECO:0000313" key="11">
    <source>
        <dbReference type="EMBL" id="TFY77756.1"/>
    </source>
</evidence>
<dbReference type="EMBL" id="SFCI01000831">
    <property type="protein sequence ID" value="TFY77756.1"/>
    <property type="molecule type" value="Genomic_DNA"/>
</dbReference>
<dbReference type="OrthoDB" id="2789670at2759"/>
<evidence type="ECO:0000256" key="4">
    <source>
        <dbReference type="ARBA" id="ARBA00022617"/>
    </source>
</evidence>
<feature type="binding site" description="axial binding residue" evidence="9">
    <location>
        <position position="321"/>
    </location>
    <ligand>
        <name>heme</name>
        <dbReference type="ChEBI" id="CHEBI:30413"/>
    </ligand>
    <ligandPart>
        <name>Fe</name>
        <dbReference type="ChEBI" id="CHEBI:18248"/>
    </ligandPart>
</feature>
<comment type="similarity">
    <text evidence="3 10">Belongs to the cytochrome P450 family.</text>
</comment>
<evidence type="ECO:0008006" key="13">
    <source>
        <dbReference type="Google" id="ProtNLM"/>
    </source>
</evidence>
<proteinExistence type="inferred from homology"/>
<keyword evidence="4 9" id="KW-0349">Heme</keyword>
<dbReference type="SUPFAM" id="SSF48264">
    <property type="entry name" value="Cytochrome P450"/>
    <property type="match status" value="1"/>
</dbReference>
<name>A0A4Y9ZSA5_9AGAM</name>
<comment type="cofactor">
    <cofactor evidence="1 9">
        <name>heme</name>
        <dbReference type="ChEBI" id="CHEBI:30413"/>
    </cofactor>
</comment>
<evidence type="ECO:0000256" key="8">
    <source>
        <dbReference type="ARBA" id="ARBA00023033"/>
    </source>
</evidence>
<dbReference type="PANTHER" id="PTHR46300:SF7">
    <property type="entry name" value="P450, PUTATIVE (EUROFUNG)-RELATED"/>
    <property type="match status" value="1"/>
</dbReference>
<evidence type="ECO:0000256" key="2">
    <source>
        <dbReference type="ARBA" id="ARBA00005179"/>
    </source>
</evidence>
<dbReference type="InterPro" id="IPR002401">
    <property type="entry name" value="Cyt_P450_E_grp-I"/>
</dbReference>
<dbReference type="GO" id="GO:0004497">
    <property type="term" value="F:monooxygenase activity"/>
    <property type="evidence" value="ECO:0007669"/>
    <property type="project" value="UniProtKB-KW"/>
</dbReference>
<evidence type="ECO:0000256" key="1">
    <source>
        <dbReference type="ARBA" id="ARBA00001971"/>
    </source>
</evidence>
<dbReference type="InterPro" id="IPR036396">
    <property type="entry name" value="Cyt_P450_sf"/>
</dbReference>
<dbReference type="AlphaFoldDB" id="A0A4Y9ZSA5"/>
<comment type="pathway">
    <text evidence="2">Secondary metabolite biosynthesis.</text>
</comment>
<evidence type="ECO:0000256" key="5">
    <source>
        <dbReference type="ARBA" id="ARBA00022723"/>
    </source>
</evidence>
<dbReference type="Pfam" id="PF00067">
    <property type="entry name" value="p450"/>
    <property type="match status" value="2"/>
</dbReference>
<organism evidence="11 12">
    <name type="scientific">Hericium alpestre</name>
    <dbReference type="NCBI Taxonomy" id="135208"/>
    <lineage>
        <taxon>Eukaryota</taxon>
        <taxon>Fungi</taxon>
        <taxon>Dikarya</taxon>
        <taxon>Basidiomycota</taxon>
        <taxon>Agaricomycotina</taxon>
        <taxon>Agaricomycetes</taxon>
        <taxon>Russulales</taxon>
        <taxon>Hericiaceae</taxon>
        <taxon>Hericium</taxon>
    </lineage>
</organism>
<dbReference type="PANTHER" id="PTHR46300">
    <property type="entry name" value="P450, PUTATIVE (EUROFUNG)-RELATED-RELATED"/>
    <property type="match status" value="1"/>
</dbReference>
<gene>
    <name evidence="11" type="ORF">EWM64_g6251</name>
</gene>
<dbReference type="PROSITE" id="PS00086">
    <property type="entry name" value="CYTOCHROME_P450"/>
    <property type="match status" value="1"/>
</dbReference>
<keyword evidence="5 9" id="KW-0479">Metal-binding</keyword>
<dbReference type="GO" id="GO:0005506">
    <property type="term" value="F:iron ion binding"/>
    <property type="evidence" value="ECO:0007669"/>
    <property type="project" value="InterPro"/>
</dbReference>
<dbReference type="GO" id="GO:0016705">
    <property type="term" value="F:oxidoreductase activity, acting on paired donors, with incorporation or reduction of molecular oxygen"/>
    <property type="evidence" value="ECO:0007669"/>
    <property type="project" value="InterPro"/>
</dbReference>
<dbReference type="InterPro" id="IPR050364">
    <property type="entry name" value="Cytochrome_P450_fung"/>
</dbReference>
<evidence type="ECO:0000256" key="7">
    <source>
        <dbReference type="ARBA" id="ARBA00023004"/>
    </source>
</evidence>
<keyword evidence="8 10" id="KW-0503">Monooxygenase</keyword>
<reference evidence="11 12" key="1">
    <citation type="submission" date="2019-02" db="EMBL/GenBank/DDBJ databases">
        <title>Genome sequencing of the rare red list fungi Hericium alpestre (H. flagellum).</title>
        <authorList>
            <person name="Buettner E."/>
            <person name="Kellner H."/>
        </authorList>
    </citation>
    <scope>NUCLEOTIDE SEQUENCE [LARGE SCALE GENOMIC DNA]</scope>
    <source>
        <strain evidence="11 12">DSM 108284</strain>
    </source>
</reference>
<keyword evidence="6 10" id="KW-0560">Oxidoreductase</keyword>